<keyword evidence="3" id="KW-1185">Reference proteome</keyword>
<dbReference type="Proteomes" id="UP000235145">
    <property type="component" value="Unassembled WGS sequence"/>
</dbReference>
<gene>
    <name evidence="2" type="ORF">LSAT_V11C400175940</name>
</gene>
<evidence type="ECO:0000313" key="2">
    <source>
        <dbReference type="EMBL" id="KAJ0211178.1"/>
    </source>
</evidence>
<dbReference type="EMBL" id="NBSK02000004">
    <property type="protein sequence ID" value="KAJ0211178.1"/>
    <property type="molecule type" value="Genomic_DNA"/>
</dbReference>
<evidence type="ECO:0000313" key="3">
    <source>
        <dbReference type="Proteomes" id="UP000235145"/>
    </source>
</evidence>
<proteinExistence type="predicted"/>
<feature type="compositionally biased region" description="Basic and acidic residues" evidence="1">
    <location>
        <begin position="42"/>
        <end position="55"/>
    </location>
</feature>
<accession>A0A9R1VV96</accession>
<comment type="caution">
    <text evidence="2">The sequence shown here is derived from an EMBL/GenBank/DDBJ whole genome shotgun (WGS) entry which is preliminary data.</text>
</comment>
<organism evidence="2 3">
    <name type="scientific">Lactuca sativa</name>
    <name type="common">Garden lettuce</name>
    <dbReference type="NCBI Taxonomy" id="4236"/>
    <lineage>
        <taxon>Eukaryota</taxon>
        <taxon>Viridiplantae</taxon>
        <taxon>Streptophyta</taxon>
        <taxon>Embryophyta</taxon>
        <taxon>Tracheophyta</taxon>
        <taxon>Spermatophyta</taxon>
        <taxon>Magnoliopsida</taxon>
        <taxon>eudicotyledons</taxon>
        <taxon>Gunneridae</taxon>
        <taxon>Pentapetalae</taxon>
        <taxon>asterids</taxon>
        <taxon>campanulids</taxon>
        <taxon>Asterales</taxon>
        <taxon>Asteraceae</taxon>
        <taxon>Cichorioideae</taxon>
        <taxon>Cichorieae</taxon>
        <taxon>Lactucinae</taxon>
        <taxon>Lactuca</taxon>
    </lineage>
</organism>
<protein>
    <submittedName>
        <fullName evidence="2">Uncharacterized protein</fullName>
    </submittedName>
</protein>
<evidence type="ECO:0000256" key="1">
    <source>
        <dbReference type="SAM" id="MobiDB-lite"/>
    </source>
</evidence>
<reference evidence="2 3" key="1">
    <citation type="journal article" date="2017" name="Nat. Commun.">
        <title>Genome assembly with in vitro proximity ligation data and whole-genome triplication in lettuce.</title>
        <authorList>
            <person name="Reyes-Chin-Wo S."/>
            <person name="Wang Z."/>
            <person name="Yang X."/>
            <person name="Kozik A."/>
            <person name="Arikit S."/>
            <person name="Song C."/>
            <person name="Xia L."/>
            <person name="Froenicke L."/>
            <person name="Lavelle D.O."/>
            <person name="Truco M.J."/>
            <person name="Xia R."/>
            <person name="Zhu S."/>
            <person name="Xu C."/>
            <person name="Xu H."/>
            <person name="Xu X."/>
            <person name="Cox K."/>
            <person name="Korf I."/>
            <person name="Meyers B.C."/>
            <person name="Michelmore R.W."/>
        </authorList>
    </citation>
    <scope>NUCLEOTIDE SEQUENCE [LARGE SCALE GENOMIC DNA]</scope>
    <source>
        <strain evidence="3">cv. Salinas</strain>
        <tissue evidence="2">Seedlings</tissue>
    </source>
</reference>
<dbReference type="AlphaFoldDB" id="A0A9R1VV96"/>
<feature type="region of interest" description="Disordered" evidence="1">
    <location>
        <begin position="1"/>
        <end position="66"/>
    </location>
</feature>
<sequence length="113" mass="13168">MKVPLSKMCGHPSFYSDKVSPEDHHQLHSPSSLSLHRQQKCFSDDLHPPPDDHHRSQPSKSCNHNPQNILLRNMSTIKAKCVVHAKIYSYIHDHMLLELYTMWIHHCNTPKIK</sequence>
<name>A0A9R1VV96_LACSA</name>